<name>A0A2V3TYT3_9HYPH</name>
<comment type="subcellular location">
    <subcellularLocation>
        <location evidence="1 7">Cell membrane</location>
        <topology evidence="1 7">Multi-pass membrane protein</topology>
    </subcellularLocation>
</comment>
<feature type="transmembrane region" description="Helical" evidence="7">
    <location>
        <begin position="63"/>
        <end position="83"/>
    </location>
</feature>
<feature type="transmembrane region" description="Helical" evidence="7">
    <location>
        <begin position="171"/>
        <end position="193"/>
    </location>
</feature>
<reference evidence="9 10" key="1">
    <citation type="submission" date="2018-05" db="EMBL/GenBank/DDBJ databases">
        <title>Genomic Encyclopedia of Type Strains, Phase IV (KMG-IV): sequencing the most valuable type-strain genomes for metagenomic binning, comparative biology and taxonomic classification.</title>
        <authorList>
            <person name="Goeker M."/>
        </authorList>
    </citation>
    <scope>NUCLEOTIDE SEQUENCE [LARGE SCALE GENOMIC DNA]</scope>
    <source>
        <strain evidence="9 10">DSM 6462</strain>
    </source>
</reference>
<dbReference type="OrthoDB" id="9786495at2"/>
<dbReference type="PANTHER" id="PTHR30151:SF20">
    <property type="entry name" value="ABC TRANSPORTER PERMEASE PROTEIN HI_0355-RELATED"/>
    <property type="match status" value="1"/>
</dbReference>
<dbReference type="PROSITE" id="PS50928">
    <property type="entry name" value="ABC_TM1"/>
    <property type="match status" value="1"/>
</dbReference>
<keyword evidence="4 7" id="KW-0812">Transmembrane</keyword>
<accession>A0A2V3TYT3</accession>
<dbReference type="GO" id="GO:0005886">
    <property type="term" value="C:plasma membrane"/>
    <property type="evidence" value="ECO:0007669"/>
    <property type="project" value="UniProtKB-SubCell"/>
</dbReference>
<proteinExistence type="inferred from homology"/>
<feature type="transmembrane region" description="Helical" evidence="7">
    <location>
        <begin position="122"/>
        <end position="141"/>
    </location>
</feature>
<dbReference type="EMBL" id="QJJK01000012">
    <property type="protein sequence ID" value="PXW53999.1"/>
    <property type="molecule type" value="Genomic_DNA"/>
</dbReference>
<sequence>MTERRFPTLAIVTAVGLVVAWEALVRVLAIPAYLLPSPSMIVGSLAGNWTHVADNAVPTTVNMVGGFLLSAAVGIPLAMALAYSALFERAVYPIVVFLQIVPKIAIAPLFIIWFGFGAMPKLLLVFLLTFFPIIVNAVVGFKTVDPGVMEFARATGARGLRTFLRIQFPSALPSIFTGLKVAAALAATAAVVAEFVSSDNGLGYLIITYNGQLMTAMVFATILVLGVIGLGFYYIIEVLEKIVLPWHVARLGHGT</sequence>
<protein>
    <submittedName>
        <fullName evidence="9">NitT/TauT family transport system permease protein</fullName>
    </submittedName>
</protein>
<evidence type="ECO:0000256" key="4">
    <source>
        <dbReference type="ARBA" id="ARBA00022692"/>
    </source>
</evidence>
<dbReference type="RefSeq" id="WP_110377253.1">
    <property type="nucleotide sequence ID" value="NZ_JAHBRY010000002.1"/>
</dbReference>
<feature type="transmembrane region" description="Helical" evidence="7">
    <location>
        <begin position="90"/>
        <end position="116"/>
    </location>
</feature>
<dbReference type="Pfam" id="PF00528">
    <property type="entry name" value="BPD_transp_1"/>
    <property type="match status" value="1"/>
</dbReference>
<feature type="domain" description="ABC transmembrane type-1" evidence="8">
    <location>
        <begin position="56"/>
        <end position="236"/>
    </location>
</feature>
<comment type="caution">
    <text evidence="9">The sequence shown here is derived from an EMBL/GenBank/DDBJ whole genome shotgun (WGS) entry which is preliminary data.</text>
</comment>
<keyword evidence="5 7" id="KW-1133">Transmembrane helix</keyword>
<evidence type="ECO:0000256" key="1">
    <source>
        <dbReference type="ARBA" id="ARBA00004651"/>
    </source>
</evidence>
<evidence type="ECO:0000256" key="2">
    <source>
        <dbReference type="ARBA" id="ARBA00022448"/>
    </source>
</evidence>
<evidence type="ECO:0000259" key="8">
    <source>
        <dbReference type="PROSITE" id="PS50928"/>
    </source>
</evidence>
<evidence type="ECO:0000256" key="3">
    <source>
        <dbReference type="ARBA" id="ARBA00022475"/>
    </source>
</evidence>
<keyword evidence="3" id="KW-1003">Cell membrane</keyword>
<gene>
    <name evidence="9" type="ORF">C7450_11228</name>
</gene>
<keyword evidence="6 7" id="KW-0472">Membrane</keyword>
<dbReference type="InterPro" id="IPR000515">
    <property type="entry name" value="MetI-like"/>
</dbReference>
<dbReference type="InterPro" id="IPR035906">
    <property type="entry name" value="MetI-like_sf"/>
</dbReference>
<evidence type="ECO:0000313" key="10">
    <source>
        <dbReference type="Proteomes" id="UP000248021"/>
    </source>
</evidence>
<comment type="similarity">
    <text evidence="7">Belongs to the binding-protein-dependent transport system permease family.</text>
</comment>
<evidence type="ECO:0000313" key="9">
    <source>
        <dbReference type="EMBL" id="PXW53999.1"/>
    </source>
</evidence>
<organism evidence="9 10">
    <name type="scientific">Chelatococcus asaccharovorans</name>
    <dbReference type="NCBI Taxonomy" id="28210"/>
    <lineage>
        <taxon>Bacteria</taxon>
        <taxon>Pseudomonadati</taxon>
        <taxon>Pseudomonadota</taxon>
        <taxon>Alphaproteobacteria</taxon>
        <taxon>Hyphomicrobiales</taxon>
        <taxon>Chelatococcaceae</taxon>
        <taxon>Chelatococcus</taxon>
    </lineage>
</organism>
<keyword evidence="2 7" id="KW-0813">Transport</keyword>
<dbReference type="Proteomes" id="UP000248021">
    <property type="component" value="Unassembled WGS sequence"/>
</dbReference>
<dbReference type="Gene3D" id="1.10.3720.10">
    <property type="entry name" value="MetI-like"/>
    <property type="match status" value="1"/>
</dbReference>
<evidence type="ECO:0000256" key="7">
    <source>
        <dbReference type="RuleBase" id="RU363032"/>
    </source>
</evidence>
<evidence type="ECO:0000256" key="6">
    <source>
        <dbReference type="ARBA" id="ARBA00023136"/>
    </source>
</evidence>
<dbReference type="CDD" id="cd06261">
    <property type="entry name" value="TM_PBP2"/>
    <property type="match status" value="1"/>
</dbReference>
<dbReference type="PANTHER" id="PTHR30151">
    <property type="entry name" value="ALKANE SULFONATE ABC TRANSPORTER-RELATED, MEMBRANE SUBUNIT"/>
    <property type="match status" value="1"/>
</dbReference>
<dbReference type="GO" id="GO:0055085">
    <property type="term" value="P:transmembrane transport"/>
    <property type="evidence" value="ECO:0007669"/>
    <property type="project" value="InterPro"/>
</dbReference>
<feature type="transmembrane region" description="Helical" evidence="7">
    <location>
        <begin position="213"/>
        <end position="236"/>
    </location>
</feature>
<dbReference type="AlphaFoldDB" id="A0A2V3TYT3"/>
<evidence type="ECO:0000256" key="5">
    <source>
        <dbReference type="ARBA" id="ARBA00022989"/>
    </source>
</evidence>
<keyword evidence="10" id="KW-1185">Reference proteome</keyword>
<dbReference type="SUPFAM" id="SSF161098">
    <property type="entry name" value="MetI-like"/>
    <property type="match status" value="1"/>
</dbReference>